<organism evidence="2 3">
    <name type="scientific">Pigmentiphaga soli</name>
    <dbReference type="NCBI Taxonomy" id="1007095"/>
    <lineage>
        <taxon>Bacteria</taxon>
        <taxon>Pseudomonadati</taxon>
        <taxon>Pseudomonadota</taxon>
        <taxon>Betaproteobacteria</taxon>
        <taxon>Burkholderiales</taxon>
        <taxon>Alcaligenaceae</taxon>
        <taxon>Pigmentiphaga</taxon>
    </lineage>
</organism>
<gene>
    <name evidence="2" type="ORF">GCM10023144_02140</name>
</gene>
<dbReference type="InterPro" id="IPR032466">
    <property type="entry name" value="Metal_Hydrolase"/>
</dbReference>
<dbReference type="InterPro" id="IPR006680">
    <property type="entry name" value="Amidohydro-rel"/>
</dbReference>
<protein>
    <submittedName>
        <fullName evidence="2">Amidohydrolase</fullName>
    </submittedName>
</protein>
<dbReference type="SUPFAM" id="SSF51556">
    <property type="entry name" value="Metallo-dependent hydrolases"/>
    <property type="match status" value="1"/>
</dbReference>
<dbReference type="Proteomes" id="UP001501671">
    <property type="component" value="Unassembled WGS sequence"/>
</dbReference>
<dbReference type="PANTHER" id="PTHR35563">
    <property type="entry name" value="BARREL METAL-DEPENDENT HYDROLASE, PUTATIVE (AFU_ORTHOLOGUE AFUA_1G16240)-RELATED"/>
    <property type="match status" value="1"/>
</dbReference>
<accession>A0ABP8GDV4</accession>
<dbReference type="InterPro" id="IPR052358">
    <property type="entry name" value="Aro_Compnd_Degr_Hydrolases"/>
</dbReference>
<dbReference type="Pfam" id="PF04909">
    <property type="entry name" value="Amidohydro_2"/>
    <property type="match status" value="1"/>
</dbReference>
<feature type="domain" description="Amidohydrolase-related" evidence="1">
    <location>
        <begin position="26"/>
        <end position="290"/>
    </location>
</feature>
<dbReference type="RefSeq" id="WP_345245435.1">
    <property type="nucleotide sequence ID" value="NZ_BAABFO010000001.1"/>
</dbReference>
<evidence type="ECO:0000259" key="1">
    <source>
        <dbReference type="Pfam" id="PF04909"/>
    </source>
</evidence>
<dbReference type="PANTHER" id="PTHR35563:SF2">
    <property type="entry name" value="BARREL METAL-DEPENDENT HYDROLASE, PUTATIVE (AFU_ORTHOLOGUE AFUA_1G16240)-RELATED"/>
    <property type="match status" value="1"/>
</dbReference>
<sequence>MRIPDIPPPVARAKAPEAAFPPLATDCHAHIFGPQDRYPLLPATHFVPHENPLPDYAAMLRRIGCERAVLVQPSVYATDNRLIEEALRQPPEGIALRGVAVVAADIDDREIERLHALGFRGIRINTASATRGLALADARSLAQRIKGLGWHLQFFVNLREQPQIEEALAQLPCPVVIDHFAKIRTSEGLSSPAFQALLRLLRRDNCYAKLMGPYFISDRAPGYPDIVPFARAMVEAAPDRVLWGTDWPHPSAREQMPDDGVLADLLLEWAGSRAQRDRMLVDNPQRLYGF</sequence>
<dbReference type="Gene3D" id="3.20.20.140">
    <property type="entry name" value="Metal-dependent hydrolases"/>
    <property type="match status" value="1"/>
</dbReference>
<proteinExistence type="predicted"/>
<comment type="caution">
    <text evidence="2">The sequence shown here is derived from an EMBL/GenBank/DDBJ whole genome shotgun (WGS) entry which is preliminary data.</text>
</comment>
<dbReference type="EMBL" id="BAABFO010000001">
    <property type="protein sequence ID" value="GAA4322293.1"/>
    <property type="molecule type" value="Genomic_DNA"/>
</dbReference>
<reference evidence="3" key="1">
    <citation type="journal article" date="2019" name="Int. J. Syst. Evol. Microbiol.">
        <title>The Global Catalogue of Microorganisms (GCM) 10K type strain sequencing project: providing services to taxonomists for standard genome sequencing and annotation.</title>
        <authorList>
            <consortium name="The Broad Institute Genomics Platform"/>
            <consortium name="The Broad Institute Genome Sequencing Center for Infectious Disease"/>
            <person name="Wu L."/>
            <person name="Ma J."/>
        </authorList>
    </citation>
    <scope>NUCLEOTIDE SEQUENCE [LARGE SCALE GENOMIC DNA]</scope>
    <source>
        <strain evidence="3">JCM 17666</strain>
    </source>
</reference>
<evidence type="ECO:0000313" key="3">
    <source>
        <dbReference type="Proteomes" id="UP001501671"/>
    </source>
</evidence>
<name>A0ABP8GDV4_9BURK</name>
<evidence type="ECO:0000313" key="2">
    <source>
        <dbReference type="EMBL" id="GAA4322293.1"/>
    </source>
</evidence>
<keyword evidence="3" id="KW-1185">Reference proteome</keyword>